<keyword evidence="1" id="KW-0167">Capsid protein</keyword>
<dbReference type="RefSeq" id="WP_177214503.1">
    <property type="nucleotide sequence ID" value="NZ_FOYZ01000002.1"/>
</dbReference>
<dbReference type="Proteomes" id="UP000199659">
    <property type="component" value="Unassembled WGS sequence"/>
</dbReference>
<dbReference type="Gene3D" id="3.90.1200.10">
    <property type="match status" value="1"/>
</dbReference>
<dbReference type="InterPro" id="IPR047175">
    <property type="entry name" value="CotS-like"/>
</dbReference>
<accession>A0A1I6I614</accession>
<dbReference type="InterPro" id="IPR014255">
    <property type="entry name" value="Spore_coat_CotS"/>
</dbReference>
<name>A0A1I6I614_9FIRM</name>
<evidence type="ECO:0000313" key="2">
    <source>
        <dbReference type="Proteomes" id="UP000199659"/>
    </source>
</evidence>
<proteinExistence type="predicted"/>
<dbReference type="InterPro" id="IPR011009">
    <property type="entry name" value="Kinase-like_dom_sf"/>
</dbReference>
<reference evidence="1 2" key="1">
    <citation type="submission" date="2016-10" db="EMBL/GenBank/DDBJ databases">
        <authorList>
            <person name="de Groot N.N."/>
        </authorList>
    </citation>
    <scope>NUCLEOTIDE SEQUENCE [LARGE SCALE GENOMIC DNA]</scope>
    <source>
        <strain evidence="1 2">743A</strain>
    </source>
</reference>
<dbReference type="NCBIfam" id="TIGR02906">
    <property type="entry name" value="spore_CotS"/>
    <property type="match status" value="1"/>
</dbReference>
<dbReference type="Gene3D" id="3.30.200.20">
    <property type="entry name" value="Phosphorylase Kinase, domain 1"/>
    <property type="match status" value="1"/>
</dbReference>
<dbReference type="STRING" id="37658.SAMN05661086_00447"/>
<dbReference type="PANTHER" id="PTHR39179:SF1">
    <property type="entry name" value="SPORE COAT PROTEIN I"/>
    <property type="match status" value="1"/>
</dbReference>
<dbReference type="SUPFAM" id="SSF56112">
    <property type="entry name" value="Protein kinase-like (PK-like)"/>
    <property type="match status" value="1"/>
</dbReference>
<keyword evidence="1" id="KW-0946">Virion</keyword>
<dbReference type="PANTHER" id="PTHR39179">
    <property type="entry name" value="SPORE COAT PROTEIN I"/>
    <property type="match status" value="1"/>
</dbReference>
<keyword evidence="2" id="KW-1185">Reference proteome</keyword>
<dbReference type="GO" id="GO:0042601">
    <property type="term" value="C:endospore-forming forespore"/>
    <property type="evidence" value="ECO:0007669"/>
    <property type="project" value="TreeGrafter"/>
</dbReference>
<protein>
    <submittedName>
        <fullName evidence="1">Spore coat protein, CotS family</fullName>
    </submittedName>
</protein>
<dbReference type="AlphaFoldDB" id="A0A1I6I614"/>
<gene>
    <name evidence="1" type="ORF">SAMN05661086_00447</name>
</gene>
<dbReference type="EMBL" id="FOYZ01000002">
    <property type="protein sequence ID" value="SFR62099.1"/>
    <property type="molecule type" value="Genomic_DNA"/>
</dbReference>
<organism evidence="1 2">
    <name type="scientific">Anaeromicropila populeti</name>
    <dbReference type="NCBI Taxonomy" id="37658"/>
    <lineage>
        <taxon>Bacteria</taxon>
        <taxon>Bacillati</taxon>
        <taxon>Bacillota</taxon>
        <taxon>Clostridia</taxon>
        <taxon>Lachnospirales</taxon>
        <taxon>Lachnospiraceae</taxon>
        <taxon>Anaeromicropila</taxon>
    </lineage>
</organism>
<sequence>MDDRYEDVFRQYDLKISNVYRARGALLLDTDKGYKLFRVCQSSNSRIEHENSILSFLVEQGYQRIDSYYPNLENQIISQDSSGDRYFIKNWYQGDECNLKDVQQVRGAAKNLAMLHKLLNQVSVVKERSFAPIYLLPALFSKHNKELKRVKSYILDKKQKNEFEVRFLSVFDRYYEQGIEAEKLLNNSSFEQQKVHAEKNGTVNHGSYTYHNIMMTNKGIVTTNFEKADVGLQIFDLYYFMRKTMEKNSWDIYMANQILDEYFSNFVLAKDQLDLLYILMLYPEKFWKITNYYFNSKKSWISGRTIQKLVSLQQQEEQKNLFLQNLESYYIMNK</sequence>
<evidence type="ECO:0000313" key="1">
    <source>
        <dbReference type="EMBL" id="SFR62099.1"/>
    </source>
</evidence>